<protein>
    <recommendedName>
        <fullName evidence="3">LicD family protein</fullName>
    </recommendedName>
</protein>
<dbReference type="PANTHER" id="PTHR43404">
    <property type="entry name" value="LIPOPOLYSACCHARIDE CHOLINEPHOSPHOTRANSFERASE LICD"/>
    <property type="match status" value="1"/>
</dbReference>
<dbReference type="RefSeq" id="WP_255133858.1">
    <property type="nucleotide sequence ID" value="NZ_JANDBC010000001.1"/>
</dbReference>
<evidence type="ECO:0000313" key="2">
    <source>
        <dbReference type="Proteomes" id="UP001139125"/>
    </source>
</evidence>
<dbReference type="Proteomes" id="UP001139125">
    <property type="component" value="Unassembled WGS sequence"/>
</dbReference>
<evidence type="ECO:0000313" key="1">
    <source>
        <dbReference type="EMBL" id="MCP9291164.1"/>
    </source>
</evidence>
<dbReference type="PANTHER" id="PTHR43404:SF1">
    <property type="entry name" value="MNN4P"/>
    <property type="match status" value="1"/>
</dbReference>
<dbReference type="InterPro" id="IPR052942">
    <property type="entry name" value="LPS_cholinephosphotransferase"/>
</dbReference>
<comment type="caution">
    <text evidence="1">The sequence shown here is derived from an EMBL/GenBank/DDBJ whole genome shotgun (WGS) entry which is preliminary data.</text>
</comment>
<evidence type="ECO:0008006" key="3">
    <source>
        <dbReference type="Google" id="ProtNLM"/>
    </source>
</evidence>
<dbReference type="EMBL" id="JANDBC010000001">
    <property type="protein sequence ID" value="MCP9291164.1"/>
    <property type="molecule type" value="Genomic_DNA"/>
</dbReference>
<reference evidence="1" key="1">
    <citation type="submission" date="2022-06" db="EMBL/GenBank/DDBJ databases">
        <title>Gracilimonas sp. CAU 1638 isolated from sea sediment.</title>
        <authorList>
            <person name="Kim W."/>
        </authorList>
    </citation>
    <scope>NUCLEOTIDE SEQUENCE</scope>
    <source>
        <strain evidence="1">CAU 1638</strain>
    </source>
</reference>
<proteinExistence type="predicted"/>
<name>A0A9X2RGS8_9BACT</name>
<gene>
    <name evidence="1" type="ORF">NM125_06175</name>
</gene>
<sequence>MNNGDLRQQILWELFESSNRFLQDIKVDYWVDFGTLLGFYRENDIIAHDIDIDYGCHEKHYPYILDNLDKLPAELTMHDTSNRHNGPKLYMSYKGFDADIYFYREEGDQLFSTEKTDWENYNSPSLKDLVFPTKDFEIRGLQTRIPDKTEAYLKTIYGCLDKDAVRNPETGYWEKP</sequence>
<dbReference type="AlphaFoldDB" id="A0A9X2RGS8"/>
<keyword evidence="2" id="KW-1185">Reference proteome</keyword>
<accession>A0A9X2RGS8</accession>
<organism evidence="1 2">
    <name type="scientific">Gracilimonas sediminicola</name>
    <dbReference type="NCBI Taxonomy" id="2952158"/>
    <lineage>
        <taxon>Bacteria</taxon>
        <taxon>Pseudomonadati</taxon>
        <taxon>Balneolota</taxon>
        <taxon>Balneolia</taxon>
        <taxon>Balneolales</taxon>
        <taxon>Balneolaceae</taxon>
        <taxon>Gracilimonas</taxon>
    </lineage>
</organism>